<dbReference type="AlphaFoldDB" id="A0A3S4LIX0"/>
<accession>A0A3S4LIX0</accession>
<evidence type="ECO:0000313" key="2">
    <source>
        <dbReference type="Proteomes" id="UP000275777"/>
    </source>
</evidence>
<evidence type="ECO:0008006" key="3">
    <source>
        <dbReference type="Google" id="ProtNLM"/>
    </source>
</evidence>
<name>A0A3S4LIX0_CHRVL</name>
<sequence length="37" mass="4148">MSEPNNISWEDFLKVDFRAGTIIHAEPNAQAASRPMC</sequence>
<evidence type="ECO:0000313" key="1">
    <source>
        <dbReference type="EMBL" id="VEB43358.1"/>
    </source>
</evidence>
<organism evidence="1 2">
    <name type="scientific">Chromobacterium violaceum</name>
    <dbReference type="NCBI Taxonomy" id="536"/>
    <lineage>
        <taxon>Bacteria</taxon>
        <taxon>Pseudomonadati</taxon>
        <taxon>Pseudomonadota</taxon>
        <taxon>Betaproteobacteria</taxon>
        <taxon>Neisseriales</taxon>
        <taxon>Chromobacteriaceae</taxon>
        <taxon>Chromobacterium</taxon>
    </lineage>
</organism>
<protein>
    <recommendedName>
        <fullName evidence="3">tRNA-binding protein</fullName>
    </recommendedName>
</protein>
<dbReference type="Proteomes" id="UP000275777">
    <property type="component" value="Chromosome"/>
</dbReference>
<reference evidence="1 2" key="1">
    <citation type="submission" date="2018-12" db="EMBL/GenBank/DDBJ databases">
        <authorList>
            <consortium name="Pathogen Informatics"/>
        </authorList>
    </citation>
    <scope>NUCLEOTIDE SEQUENCE [LARGE SCALE GENOMIC DNA]</scope>
    <source>
        <strain evidence="1 2">NCTC9695</strain>
    </source>
</reference>
<proteinExistence type="predicted"/>
<gene>
    <name evidence="1" type="ORF">NCTC9695_03815</name>
</gene>
<dbReference type="EMBL" id="LR134182">
    <property type="protein sequence ID" value="VEB43358.1"/>
    <property type="molecule type" value="Genomic_DNA"/>
</dbReference>